<dbReference type="EC" id="2.5.1.-" evidence="3"/>
<dbReference type="InterPro" id="IPR015422">
    <property type="entry name" value="PyrdxlP-dep_Trfase_small"/>
</dbReference>
<sequence length="396" mass="42769">MTDHSEDSWNPQTALVHGGVQRSHFGETSEAIYLTQGFVYDSAEAAEARFKGEEPGFVYSRYANPTVDMFERRMCALEGAEEARAMASGMAAVTAALLCALRAGDHVVAGRALFGSCRWVVETLMPRYGIEATLIDGSKIAEWKAAIRPNTRLLFLESPTNPTLEVADIAAVADLANEIGARLVVDNVFATPLLQKPLELGAHTVVYSATKHIDGQGRCLGGVVLSDKEWVDEHLQDFFRHTGPSLSPFNAWTLLKGLETLPLRVRQQTESAGRIADFLAGHRKIARVIYPGRPDHPQADIIARQMKGGSTLLCFEVAGGKSGAFAFQNALRTVKLSNNLGDAKSLITHPATTTHKNLSEEARAELGIGDGTLRLSVGIEHGDDLIADIERALAAA</sequence>
<dbReference type="FunFam" id="3.90.1150.10:FF:000033">
    <property type="entry name" value="Cystathionine gamma-synthase"/>
    <property type="match status" value="1"/>
</dbReference>
<comment type="caution">
    <text evidence="6">The sequence shown here is derived from an EMBL/GenBank/DDBJ whole genome shotgun (WGS) entry which is preliminary data.</text>
</comment>
<evidence type="ECO:0000313" key="7">
    <source>
        <dbReference type="Proteomes" id="UP000006786"/>
    </source>
</evidence>
<dbReference type="GO" id="GO:0016846">
    <property type="term" value="F:carbon-sulfur lyase activity"/>
    <property type="evidence" value="ECO:0007669"/>
    <property type="project" value="TreeGrafter"/>
</dbReference>
<dbReference type="GO" id="GO:0071266">
    <property type="term" value="P:'de novo' L-methionine biosynthetic process"/>
    <property type="evidence" value="ECO:0007669"/>
    <property type="project" value="UniProtKB-UniRule"/>
</dbReference>
<dbReference type="RefSeq" id="WP_008594970.1">
    <property type="nucleotide sequence ID" value="NZ_AMRM01000004.1"/>
</dbReference>
<dbReference type="PANTHER" id="PTHR11808">
    <property type="entry name" value="TRANS-SULFURATION ENZYME FAMILY MEMBER"/>
    <property type="match status" value="1"/>
</dbReference>
<dbReference type="InterPro" id="IPR006234">
    <property type="entry name" value="O-succ-hSer_sulfhydrylase"/>
</dbReference>
<organism evidence="6 7">
    <name type="scientific">Nitratireductor pacificus pht-3B</name>
    <dbReference type="NCBI Taxonomy" id="391937"/>
    <lineage>
        <taxon>Bacteria</taxon>
        <taxon>Pseudomonadati</taxon>
        <taxon>Pseudomonadota</taxon>
        <taxon>Alphaproteobacteria</taxon>
        <taxon>Hyphomicrobiales</taxon>
        <taxon>Phyllobacteriaceae</taxon>
        <taxon>Nitratireductor</taxon>
    </lineage>
</organism>
<dbReference type="Gene3D" id="3.40.640.10">
    <property type="entry name" value="Type I PLP-dependent aspartate aminotransferase-like (Major domain)"/>
    <property type="match status" value="1"/>
</dbReference>
<dbReference type="UniPathway" id="UPA00051">
    <property type="reaction ID" value="UER00449"/>
</dbReference>
<evidence type="ECO:0000256" key="5">
    <source>
        <dbReference type="RuleBase" id="RU362118"/>
    </source>
</evidence>
<dbReference type="NCBIfam" id="NF005696">
    <property type="entry name" value="PRK07504.1"/>
    <property type="match status" value="1"/>
</dbReference>
<evidence type="ECO:0000256" key="1">
    <source>
        <dbReference type="ARBA" id="ARBA00001933"/>
    </source>
</evidence>
<evidence type="ECO:0000256" key="4">
    <source>
        <dbReference type="PIRSR" id="PIRSR001434-2"/>
    </source>
</evidence>
<dbReference type="STRING" id="391937.NA2_05181"/>
<dbReference type="HAMAP" id="MF_02056">
    <property type="entry name" value="MetZ"/>
    <property type="match status" value="1"/>
</dbReference>
<dbReference type="GO" id="GO:0030170">
    <property type="term" value="F:pyridoxal phosphate binding"/>
    <property type="evidence" value="ECO:0007669"/>
    <property type="project" value="UniProtKB-UniRule"/>
</dbReference>
<comment type="catalytic activity">
    <reaction evidence="3">
        <text>O-succinyl-L-homoserine + hydrogen sulfide = L-homocysteine + succinate</text>
        <dbReference type="Rhea" id="RHEA:27826"/>
        <dbReference type="ChEBI" id="CHEBI:29919"/>
        <dbReference type="ChEBI" id="CHEBI:30031"/>
        <dbReference type="ChEBI" id="CHEBI:57661"/>
        <dbReference type="ChEBI" id="CHEBI:58199"/>
    </reaction>
</comment>
<dbReference type="GO" id="GO:0005737">
    <property type="term" value="C:cytoplasm"/>
    <property type="evidence" value="ECO:0007669"/>
    <property type="project" value="TreeGrafter"/>
</dbReference>
<dbReference type="eggNOG" id="COG0626">
    <property type="taxonomic scope" value="Bacteria"/>
</dbReference>
<gene>
    <name evidence="3" type="primary">metZ</name>
    <name evidence="6" type="ORF">NA2_05181</name>
</gene>
<dbReference type="GO" id="GO:0071268">
    <property type="term" value="P:homocysteine biosynthetic process"/>
    <property type="evidence" value="ECO:0007669"/>
    <property type="project" value="InterPro"/>
</dbReference>
<keyword evidence="3" id="KW-0486">Methionine biosynthesis</keyword>
<dbReference type="InterPro" id="IPR015421">
    <property type="entry name" value="PyrdxlP-dep_Trfase_major"/>
</dbReference>
<comment type="pathway">
    <text evidence="3">Amino-acid biosynthesis; L-methionine biosynthesis via de novo pathway; L-homocysteine from O-succinyl-L-homoserine: step 1/1.</text>
</comment>
<keyword evidence="2 3" id="KW-0663">Pyridoxal phosphate</keyword>
<dbReference type="SUPFAM" id="SSF53383">
    <property type="entry name" value="PLP-dependent transferases"/>
    <property type="match status" value="1"/>
</dbReference>
<comment type="function">
    <text evidence="3">Catalyzes the formation of L-homocysteine from O-succinyl-L-homoserine (OSHS) and hydrogen sulfide.</text>
</comment>
<dbReference type="EMBL" id="AMRM01000004">
    <property type="protein sequence ID" value="EKF20156.1"/>
    <property type="molecule type" value="Genomic_DNA"/>
</dbReference>
<dbReference type="Gene3D" id="3.90.1150.10">
    <property type="entry name" value="Aspartate Aminotransferase, domain 1"/>
    <property type="match status" value="1"/>
</dbReference>
<reference evidence="6 7" key="1">
    <citation type="journal article" date="2012" name="J. Bacteriol.">
        <title>Genome Sequence of Nitratireductor pacificus Type Strain pht-3B.</title>
        <authorList>
            <person name="Lai Q."/>
            <person name="Li G."/>
            <person name="Shao Z."/>
        </authorList>
    </citation>
    <scope>NUCLEOTIDE SEQUENCE [LARGE SCALE GENOMIC DNA]</scope>
    <source>
        <strain evidence="7">pht-3B</strain>
    </source>
</reference>
<dbReference type="FunFam" id="3.40.640.10:FF:000046">
    <property type="entry name" value="Cystathionine gamma-lyase"/>
    <property type="match status" value="1"/>
</dbReference>
<keyword evidence="3" id="KW-0028">Amino-acid biosynthesis</keyword>
<protein>
    <recommendedName>
        <fullName evidence="3">O-succinylhomoserine sulfhydrylase</fullName>
        <shortName evidence="3">OSH sulfhydrylase</shortName>
        <shortName evidence="3">OSHS sulfhydrylase</shortName>
        <ecNumber evidence="3">2.5.1.-</ecNumber>
    </recommendedName>
</protein>
<dbReference type="CDD" id="cd00614">
    <property type="entry name" value="CGS_like"/>
    <property type="match status" value="1"/>
</dbReference>
<keyword evidence="7" id="KW-1185">Reference proteome</keyword>
<dbReference type="PATRIC" id="fig|391937.3.peg.1065"/>
<dbReference type="Pfam" id="PF01053">
    <property type="entry name" value="Cys_Met_Meta_PP"/>
    <property type="match status" value="1"/>
</dbReference>
<dbReference type="PIRSF" id="PIRSF001434">
    <property type="entry name" value="CGS"/>
    <property type="match status" value="1"/>
</dbReference>
<proteinExistence type="inferred from homology"/>
<evidence type="ECO:0000313" key="6">
    <source>
        <dbReference type="EMBL" id="EKF20156.1"/>
    </source>
</evidence>
<dbReference type="GO" id="GO:0016765">
    <property type="term" value="F:transferase activity, transferring alkyl or aryl (other than methyl) groups"/>
    <property type="evidence" value="ECO:0007669"/>
    <property type="project" value="UniProtKB-UniRule"/>
</dbReference>
<dbReference type="PANTHER" id="PTHR11808:SF80">
    <property type="entry name" value="CYSTATHIONINE GAMMA-LYASE"/>
    <property type="match status" value="1"/>
</dbReference>
<dbReference type="Proteomes" id="UP000006786">
    <property type="component" value="Unassembled WGS sequence"/>
</dbReference>
<name>K2MDC1_9HYPH</name>
<comment type="similarity">
    <text evidence="3">Belongs to the trans-sulfuration enzymes family. MetZ subfamily.</text>
</comment>
<dbReference type="NCBIfam" id="TIGR01325">
    <property type="entry name" value="O_suc_HS_sulf"/>
    <property type="match status" value="1"/>
</dbReference>
<dbReference type="InterPro" id="IPR015424">
    <property type="entry name" value="PyrdxlP-dep_Trfase"/>
</dbReference>
<dbReference type="OrthoDB" id="9805807at2"/>
<dbReference type="GO" id="GO:0019346">
    <property type="term" value="P:transsulfuration"/>
    <property type="evidence" value="ECO:0007669"/>
    <property type="project" value="InterPro"/>
</dbReference>
<comment type="subunit">
    <text evidence="3">Homotetramer.</text>
</comment>
<keyword evidence="3" id="KW-0808">Transferase</keyword>
<evidence type="ECO:0000256" key="3">
    <source>
        <dbReference type="HAMAP-Rule" id="MF_02056"/>
    </source>
</evidence>
<accession>K2MDC1</accession>
<comment type="cofactor">
    <cofactor evidence="1 3 5">
        <name>pyridoxal 5'-phosphate</name>
        <dbReference type="ChEBI" id="CHEBI:597326"/>
    </cofactor>
</comment>
<evidence type="ECO:0000256" key="2">
    <source>
        <dbReference type="ARBA" id="ARBA00022898"/>
    </source>
</evidence>
<dbReference type="InterPro" id="IPR000277">
    <property type="entry name" value="Cys/Met-Metab_PyrdxlP-dep_enz"/>
</dbReference>
<feature type="modified residue" description="N6-(pyridoxal phosphate)lysine" evidence="3 4">
    <location>
        <position position="211"/>
    </location>
</feature>
<dbReference type="AlphaFoldDB" id="K2MDC1"/>